<accession>A0A5Q2UAH0</accession>
<reference evidence="1 2" key="1">
    <citation type="submission" date="2019-09" db="EMBL/GenBank/DDBJ databases">
        <title>Phages that infect the bacterial plant pathogen.</title>
        <authorList>
            <person name="Lightbourn L."/>
            <person name="Amarillas L."/>
            <person name="Estrada M."/>
            <person name="Leon R."/>
            <person name="Leon J."/>
        </authorList>
    </citation>
    <scope>NUCLEOTIDE SEQUENCE [LARGE SCALE GENOMIC DNA]</scope>
</reference>
<evidence type="ECO:0000313" key="2">
    <source>
        <dbReference type="Proteomes" id="UP000395019"/>
    </source>
</evidence>
<proteinExistence type="predicted"/>
<organism evidence="1 2">
    <name type="scientific">Bacteriophage Titan-X</name>
    <dbReference type="NCBI Taxonomy" id="2662140"/>
    <lineage>
        <taxon>Viruses</taxon>
        <taxon>Duplodnaviria</taxon>
        <taxon>Heunggongvirae</taxon>
        <taxon>Uroviricota</taxon>
        <taxon>Caudoviricetes</taxon>
        <taxon>Autographivirales</taxon>
        <taxon>Autonotataviridae</taxon>
        <taxon>Gujervirinae</taxon>
        <taxon>Pradovirus</taxon>
        <taxon>Pradovirus titanX</taxon>
    </lineage>
</organism>
<keyword evidence="2" id="KW-1185">Reference proteome</keyword>
<dbReference type="EMBL" id="MN478375">
    <property type="protein sequence ID" value="QGH45052.1"/>
    <property type="molecule type" value="Genomic_DNA"/>
</dbReference>
<protein>
    <submittedName>
        <fullName evidence="1">Uncharacterized protein</fullName>
    </submittedName>
</protein>
<dbReference type="Proteomes" id="UP000395019">
    <property type="component" value="Segment"/>
</dbReference>
<sequence>MTNRKKLDRWLMVSDIAELLWWSLARVFR</sequence>
<evidence type="ECO:0000313" key="1">
    <source>
        <dbReference type="EMBL" id="QGH45052.1"/>
    </source>
</evidence>
<name>A0A5Q2UAH0_9CAUD</name>